<feature type="domain" description="Tyr recombinase" evidence="3">
    <location>
        <begin position="174"/>
        <end position="398"/>
    </location>
</feature>
<reference evidence="4" key="1">
    <citation type="journal article" date="2009" name="Appl. Microbiol. Biotechnol.">
        <title>Novel gene clusters involved in arsenite oxidation and resistance in two arsenite oxidizers: Achromobacter sp. SY8 and Pseudomonas sp. TS44.</title>
        <authorList>
            <person name="Cai L."/>
            <person name="Rensing C."/>
            <person name="Li X."/>
            <person name="Wang G."/>
        </authorList>
    </citation>
    <scope>NUCLEOTIDE SEQUENCE</scope>
    <source>
        <strain evidence="4">SY8</strain>
    </source>
</reference>
<accession>B7S742</accession>
<dbReference type="InterPro" id="IPR011010">
    <property type="entry name" value="DNA_brk_join_enz"/>
</dbReference>
<keyword evidence="2" id="KW-0233">DNA recombination</keyword>
<keyword evidence="1" id="KW-0229">DNA integration</keyword>
<protein>
    <recommendedName>
        <fullName evidence="3">Tyr recombinase domain-containing protein</fullName>
    </recommendedName>
</protein>
<dbReference type="InterPro" id="IPR050090">
    <property type="entry name" value="Tyrosine_recombinase_XerCD"/>
</dbReference>
<reference evidence="4" key="2">
    <citation type="journal article" date="2009" name="BMC Microbiol.">
        <title>Genes involved in arsenic transformation and resistance associated with different levels of arsenic-contaminated soils.</title>
        <authorList>
            <person name="Cai L."/>
            <person name="Liu G."/>
            <person name="Rensing C."/>
            <person name="Wang G."/>
        </authorList>
    </citation>
    <scope>NUCLEOTIDE SEQUENCE</scope>
    <source>
        <strain evidence="4">SY8</strain>
    </source>
</reference>
<proteinExistence type="predicted"/>
<dbReference type="Pfam" id="PF00589">
    <property type="entry name" value="Phage_integrase"/>
    <property type="match status" value="1"/>
</dbReference>
<dbReference type="AlphaFoldDB" id="B7S742"/>
<dbReference type="EMBL" id="EF523515">
    <property type="protein sequence ID" value="ACJ83259.1"/>
    <property type="molecule type" value="Genomic_DNA"/>
</dbReference>
<dbReference type="PANTHER" id="PTHR30349">
    <property type="entry name" value="PHAGE INTEGRASE-RELATED"/>
    <property type="match status" value="1"/>
</dbReference>
<dbReference type="CDD" id="cd00397">
    <property type="entry name" value="DNA_BRE_C"/>
    <property type="match status" value="1"/>
</dbReference>
<dbReference type="GO" id="GO:0015074">
    <property type="term" value="P:DNA integration"/>
    <property type="evidence" value="ECO:0007669"/>
    <property type="project" value="UniProtKB-KW"/>
</dbReference>
<dbReference type="RefSeq" id="WP_081478037.1">
    <property type="nucleotide sequence ID" value="NZ_AGUF01000052.1"/>
</dbReference>
<organism evidence="4">
    <name type="scientific">Achromobacter arsenitoxydans SY8</name>
    <dbReference type="NCBI Taxonomy" id="477184"/>
    <lineage>
        <taxon>Bacteria</taxon>
        <taxon>Pseudomonadati</taxon>
        <taxon>Pseudomonadota</taxon>
        <taxon>Betaproteobacteria</taxon>
        <taxon>Burkholderiales</taxon>
        <taxon>Alcaligenaceae</taxon>
        <taxon>Achromobacter</taxon>
    </lineage>
</organism>
<evidence type="ECO:0000259" key="3">
    <source>
        <dbReference type="PROSITE" id="PS51898"/>
    </source>
</evidence>
<evidence type="ECO:0000256" key="1">
    <source>
        <dbReference type="ARBA" id="ARBA00022908"/>
    </source>
</evidence>
<sequence>MFEVHNTRFNHGEVFPVLCRTPHQTPAILPLIYTVLRRRHRAVSTLRRDVQIFKWLYQWTFCELGRDFDELALAGQVDLVINRIEHFGFWLRTGRVTTKIVGRIGKPRSKDADDWLHPTSFNGYLHTVQMFLTWAAERYLPKAPATPVGERILALKDRIRSGFDALYLGGASVAEMKGLDSQDLHAVLLILHPRASNNPFRRNARVRNWLIFRLFVETGARRGELLKLKTTDVVEKDEGFYVVLRRMPDDPSEIRAIPPAQKTLPRTVGISGSLFLDIEKYIQMERRPIREGRRSRLSHQFLFTSERGSPLSLSALNSLFSVMKKAAFEHTKIALHPHILRNTFCNNYLDWRVDKTKVEIERATDELRYLCGWQLNSKMPQRYAAKWIAEQANQENQDRVNAAWEDATRNGRG</sequence>
<dbReference type="InterPro" id="IPR013762">
    <property type="entry name" value="Integrase-like_cat_sf"/>
</dbReference>
<dbReference type="OrthoDB" id="6819422at2"/>
<name>B7S742_9BURK</name>
<dbReference type="SUPFAM" id="SSF56349">
    <property type="entry name" value="DNA breaking-rejoining enzymes"/>
    <property type="match status" value="1"/>
</dbReference>
<dbReference type="GO" id="GO:0003677">
    <property type="term" value="F:DNA binding"/>
    <property type="evidence" value="ECO:0007669"/>
    <property type="project" value="InterPro"/>
</dbReference>
<dbReference type="GO" id="GO:0006310">
    <property type="term" value="P:DNA recombination"/>
    <property type="evidence" value="ECO:0007669"/>
    <property type="project" value="UniProtKB-KW"/>
</dbReference>
<evidence type="ECO:0000313" key="4">
    <source>
        <dbReference type="EMBL" id="ACJ83259.1"/>
    </source>
</evidence>
<dbReference type="PANTHER" id="PTHR30349:SF64">
    <property type="entry name" value="PROPHAGE INTEGRASE INTD-RELATED"/>
    <property type="match status" value="1"/>
</dbReference>
<evidence type="ECO:0000256" key="2">
    <source>
        <dbReference type="ARBA" id="ARBA00023172"/>
    </source>
</evidence>
<dbReference type="InterPro" id="IPR002104">
    <property type="entry name" value="Integrase_catalytic"/>
</dbReference>
<dbReference type="Gene3D" id="1.10.443.10">
    <property type="entry name" value="Intergrase catalytic core"/>
    <property type="match status" value="1"/>
</dbReference>
<dbReference type="PROSITE" id="PS51898">
    <property type="entry name" value="TYR_RECOMBINASE"/>
    <property type="match status" value="1"/>
</dbReference>